<evidence type="ECO:0000313" key="1">
    <source>
        <dbReference type="EMBL" id="WXG68054.1"/>
    </source>
</evidence>
<reference evidence="1 2" key="1">
    <citation type="submission" date="2024-03" db="EMBL/GenBank/DDBJ databases">
        <title>Natural products discovery in diverse microorganisms through a two-stage MS feature dereplication strategy.</title>
        <authorList>
            <person name="Zhang R."/>
        </authorList>
    </citation>
    <scope>NUCLEOTIDE SEQUENCE [LARGE SCALE GENOMIC DNA]</scope>
    <source>
        <strain evidence="1 2">18930</strain>
    </source>
</reference>
<protein>
    <submittedName>
        <fullName evidence="1">Uncharacterized protein</fullName>
    </submittedName>
</protein>
<dbReference type="RefSeq" id="WP_338888015.1">
    <property type="nucleotide sequence ID" value="NZ_CP147846.1"/>
</dbReference>
<gene>
    <name evidence="1" type="ORF">WDS16_23020</name>
</gene>
<keyword evidence="2" id="KW-1185">Reference proteome</keyword>
<name>A0ABZ2PGB3_9NOCA</name>
<sequence length="91" mass="9583">MNSASRGIRNERPLRLGDVVAASRHLGKRALCSGVPIGTVGVVVDIDWLGDLRVEFILDGDWFERRSTAVKVVADSSPSAGSDCTSASAPS</sequence>
<dbReference type="EMBL" id="CP147846">
    <property type="protein sequence ID" value="WXG68054.1"/>
    <property type="molecule type" value="Genomic_DNA"/>
</dbReference>
<accession>A0ABZ2PGB3</accession>
<proteinExistence type="predicted"/>
<dbReference type="Proteomes" id="UP001432000">
    <property type="component" value="Chromosome"/>
</dbReference>
<evidence type="ECO:0000313" key="2">
    <source>
        <dbReference type="Proteomes" id="UP001432000"/>
    </source>
</evidence>
<organism evidence="1 2">
    <name type="scientific">Rhodococcus sovatensis</name>
    <dbReference type="NCBI Taxonomy" id="1805840"/>
    <lineage>
        <taxon>Bacteria</taxon>
        <taxon>Bacillati</taxon>
        <taxon>Actinomycetota</taxon>
        <taxon>Actinomycetes</taxon>
        <taxon>Mycobacteriales</taxon>
        <taxon>Nocardiaceae</taxon>
        <taxon>Rhodococcus</taxon>
    </lineage>
</organism>